<protein>
    <submittedName>
        <fullName evidence="1">Uncharacterized protein</fullName>
    </submittedName>
</protein>
<organism evidence="1 2">
    <name type="scientific">Botryobasidium botryosum (strain FD-172 SS1)</name>
    <dbReference type="NCBI Taxonomy" id="930990"/>
    <lineage>
        <taxon>Eukaryota</taxon>
        <taxon>Fungi</taxon>
        <taxon>Dikarya</taxon>
        <taxon>Basidiomycota</taxon>
        <taxon>Agaricomycotina</taxon>
        <taxon>Agaricomycetes</taxon>
        <taxon>Cantharellales</taxon>
        <taxon>Botryobasidiaceae</taxon>
        <taxon>Botryobasidium</taxon>
    </lineage>
</organism>
<dbReference type="AlphaFoldDB" id="A0A067MND5"/>
<proteinExistence type="predicted"/>
<dbReference type="InParanoid" id="A0A067MND5"/>
<dbReference type="OrthoDB" id="2941894at2759"/>
<evidence type="ECO:0000313" key="1">
    <source>
        <dbReference type="EMBL" id="KDQ13096.1"/>
    </source>
</evidence>
<sequence>MDAEDGMDAEDKMDAEDEMWKTCPFKSMPHSLGQWLSAPRLPFLKRFTCDCVLEPMTVPFFMDSGATAHISHASSDSYHIQPIASKPVKGIGGSVIQAIGVGEMRMHVADAIDSTDAFSGTTLSLSHLLLQGAYAPLTSALYHDLPTLVIAGITFFDPLAMCQLLGALRASPSLVKLKFGRVEFMDRPADLHSLLPLPGGVEYGYSGD</sequence>
<gene>
    <name evidence="1" type="ORF">BOTBODRAFT_402517</name>
</gene>
<reference evidence="2" key="1">
    <citation type="journal article" date="2014" name="Proc. Natl. Acad. Sci. U.S.A.">
        <title>Extensive sampling of basidiomycete genomes demonstrates inadequacy of the white-rot/brown-rot paradigm for wood decay fungi.</title>
        <authorList>
            <person name="Riley R."/>
            <person name="Salamov A.A."/>
            <person name="Brown D.W."/>
            <person name="Nagy L.G."/>
            <person name="Floudas D."/>
            <person name="Held B.W."/>
            <person name="Levasseur A."/>
            <person name="Lombard V."/>
            <person name="Morin E."/>
            <person name="Otillar R."/>
            <person name="Lindquist E.A."/>
            <person name="Sun H."/>
            <person name="LaButti K.M."/>
            <person name="Schmutz J."/>
            <person name="Jabbour D."/>
            <person name="Luo H."/>
            <person name="Baker S.E."/>
            <person name="Pisabarro A.G."/>
            <person name="Walton J.D."/>
            <person name="Blanchette R.A."/>
            <person name="Henrissat B."/>
            <person name="Martin F."/>
            <person name="Cullen D."/>
            <person name="Hibbett D.S."/>
            <person name="Grigoriev I.V."/>
        </authorList>
    </citation>
    <scope>NUCLEOTIDE SEQUENCE [LARGE SCALE GENOMIC DNA]</scope>
    <source>
        <strain evidence="2">FD-172 SS1</strain>
    </source>
</reference>
<accession>A0A067MND5</accession>
<name>A0A067MND5_BOTB1</name>
<dbReference type="EMBL" id="KL198046">
    <property type="protein sequence ID" value="KDQ13096.1"/>
    <property type="molecule type" value="Genomic_DNA"/>
</dbReference>
<keyword evidence="2" id="KW-1185">Reference proteome</keyword>
<dbReference type="Proteomes" id="UP000027195">
    <property type="component" value="Unassembled WGS sequence"/>
</dbReference>
<dbReference type="HOGENOM" id="CLU_1320689_0_0_1"/>
<evidence type="ECO:0000313" key="2">
    <source>
        <dbReference type="Proteomes" id="UP000027195"/>
    </source>
</evidence>